<dbReference type="Pfam" id="PF13560">
    <property type="entry name" value="HTH_31"/>
    <property type="match status" value="1"/>
</dbReference>
<dbReference type="InterPro" id="IPR052359">
    <property type="entry name" value="HTH-type_reg/antitoxin"/>
</dbReference>
<sequence length="114" mass="13098">MKKAMTHKRKLFDELIEGVDAMSQEREGKITLRSHEIDELPPLEIAADTIRETREKLNVSRAVFARHLRVSTRTLENWEQGRAKPNAQAAALILMVREYPDTLEKLHSLHNDAA</sequence>
<evidence type="ECO:0000313" key="6">
    <source>
        <dbReference type="Proteomes" id="UP000294914"/>
    </source>
</evidence>
<keyword evidence="1" id="KW-0805">Transcription regulation</keyword>
<keyword evidence="6" id="KW-1185">Reference proteome</keyword>
<name>A0A4R8IQJ3_9GAMM</name>
<gene>
    <name evidence="5" type="ORF">EDC23_1232</name>
</gene>
<evidence type="ECO:0000256" key="1">
    <source>
        <dbReference type="ARBA" id="ARBA00023015"/>
    </source>
</evidence>
<keyword evidence="3" id="KW-0804">Transcription</keyword>
<reference evidence="5 6" key="1">
    <citation type="submission" date="2019-03" db="EMBL/GenBank/DDBJ databases">
        <title>Genomic Encyclopedia of Type Strains, Phase IV (KMG-IV): sequencing the most valuable type-strain genomes for metagenomic binning, comparative biology and taxonomic classification.</title>
        <authorList>
            <person name="Goeker M."/>
        </authorList>
    </citation>
    <scope>NUCLEOTIDE SEQUENCE [LARGE SCALE GENOMIC DNA]</scope>
    <source>
        <strain evidence="5 6">DSM 16326</strain>
    </source>
</reference>
<dbReference type="InterPro" id="IPR010982">
    <property type="entry name" value="Lambda_DNA-bd_dom_sf"/>
</dbReference>
<evidence type="ECO:0000259" key="4">
    <source>
        <dbReference type="PROSITE" id="PS50943"/>
    </source>
</evidence>
<dbReference type="PROSITE" id="PS50943">
    <property type="entry name" value="HTH_CROC1"/>
    <property type="match status" value="1"/>
</dbReference>
<dbReference type="InterPro" id="IPR001387">
    <property type="entry name" value="Cro/C1-type_HTH"/>
</dbReference>
<accession>A0A4R8IQJ3</accession>
<dbReference type="SMART" id="SM00530">
    <property type="entry name" value="HTH_XRE"/>
    <property type="match status" value="1"/>
</dbReference>
<feature type="domain" description="HTH cro/C1-type" evidence="4">
    <location>
        <begin position="50"/>
        <end position="103"/>
    </location>
</feature>
<dbReference type="AlphaFoldDB" id="A0A4R8IQJ3"/>
<dbReference type="SUPFAM" id="SSF47413">
    <property type="entry name" value="lambda repressor-like DNA-binding domains"/>
    <property type="match status" value="1"/>
</dbReference>
<protein>
    <submittedName>
        <fullName evidence="5">Putative transcriptional regulator</fullName>
    </submittedName>
</protein>
<organism evidence="5 6">
    <name type="scientific">Thiohalophilus thiocyanatoxydans</name>
    <dbReference type="NCBI Taxonomy" id="381308"/>
    <lineage>
        <taxon>Bacteria</taxon>
        <taxon>Pseudomonadati</taxon>
        <taxon>Pseudomonadota</taxon>
        <taxon>Gammaproteobacteria</taxon>
        <taxon>Thiohalomonadales</taxon>
        <taxon>Thiohalophilaceae</taxon>
        <taxon>Thiohalophilus</taxon>
    </lineage>
</organism>
<evidence type="ECO:0000256" key="3">
    <source>
        <dbReference type="ARBA" id="ARBA00023163"/>
    </source>
</evidence>
<keyword evidence="2" id="KW-0238">DNA-binding</keyword>
<dbReference type="PANTHER" id="PTHR36511">
    <property type="entry name" value="MERR FAMILY BACTERIAL REGULATORY PROTEIN"/>
    <property type="match status" value="1"/>
</dbReference>
<evidence type="ECO:0000256" key="2">
    <source>
        <dbReference type="ARBA" id="ARBA00023125"/>
    </source>
</evidence>
<dbReference type="GO" id="GO:0003677">
    <property type="term" value="F:DNA binding"/>
    <property type="evidence" value="ECO:0007669"/>
    <property type="project" value="UniProtKB-KW"/>
</dbReference>
<dbReference type="EMBL" id="SOQX01000002">
    <property type="protein sequence ID" value="TDY02848.1"/>
    <property type="molecule type" value="Genomic_DNA"/>
</dbReference>
<dbReference type="Gene3D" id="1.10.260.40">
    <property type="entry name" value="lambda repressor-like DNA-binding domains"/>
    <property type="match status" value="1"/>
</dbReference>
<dbReference type="Proteomes" id="UP000294914">
    <property type="component" value="Unassembled WGS sequence"/>
</dbReference>
<comment type="caution">
    <text evidence="5">The sequence shown here is derived from an EMBL/GenBank/DDBJ whole genome shotgun (WGS) entry which is preliminary data.</text>
</comment>
<dbReference type="PANTHER" id="PTHR36511:SF3">
    <property type="entry name" value="ANTITOXIN HIGA-2"/>
    <property type="match status" value="1"/>
</dbReference>
<evidence type="ECO:0000313" key="5">
    <source>
        <dbReference type="EMBL" id="TDY02848.1"/>
    </source>
</evidence>
<dbReference type="CDD" id="cd00093">
    <property type="entry name" value="HTH_XRE"/>
    <property type="match status" value="1"/>
</dbReference>
<proteinExistence type="predicted"/>